<proteinExistence type="predicted"/>
<keyword evidence="3" id="KW-1185">Reference proteome</keyword>
<dbReference type="EMBL" id="JAOYFB010000013">
    <property type="protein sequence ID" value="KAK4017698.1"/>
    <property type="molecule type" value="Genomic_DNA"/>
</dbReference>
<reference evidence="2 3" key="1">
    <citation type="journal article" date="2023" name="Nucleic Acids Res.">
        <title>The hologenome of Daphnia magna reveals possible DNA methylation and microbiome-mediated evolution of the host genome.</title>
        <authorList>
            <person name="Chaturvedi A."/>
            <person name="Li X."/>
            <person name="Dhandapani V."/>
            <person name="Marshall H."/>
            <person name="Kissane S."/>
            <person name="Cuenca-Cambronero M."/>
            <person name="Asole G."/>
            <person name="Calvet F."/>
            <person name="Ruiz-Romero M."/>
            <person name="Marangio P."/>
            <person name="Guigo R."/>
            <person name="Rago D."/>
            <person name="Mirbahai L."/>
            <person name="Eastwood N."/>
            <person name="Colbourne J.K."/>
            <person name="Zhou J."/>
            <person name="Mallon E."/>
            <person name="Orsini L."/>
        </authorList>
    </citation>
    <scope>NUCLEOTIDE SEQUENCE [LARGE SCALE GENOMIC DNA]</scope>
    <source>
        <strain evidence="2">LRV0_1</strain>
    </source>
</reference>
<dbReference type="Proteomes" id="UP001234178">
    <property type="component" value="Unassembled WGS sequence"/>
</dbReference>
<evidence type="ECO:0000313" key="3">
    <source>
        <dbReference type="Proteomes" id="UP001234178"/>
    </source>
</evidence>
<dbReference type="EMBL" id="JAOYFB010000013">
    <property type="protein sequence ID" value="KAK4017706.1"/>
    <property type="molecule type" value="Genomic_DNA"/>
</dbReference>
<accession>A0ABQ9ZXS9</accession>
<evidence type="ECO:0000313" key="1">
    <source>
        <dbReference type="EMBL" id="KAK4017698.1"/>
    </source>
</evidence>
<name>A0ABQ9ZXS9_9CRUS</name>
<gene>
    <name evidence="1" type="ORF">OUZ56_033395</name>
    <name evidence="2" type="ORF">OUZ56_033403</name>
</gene>
<sequence>MTSEPGSTRIQHLRTVIHLDPTFDLKTPNRVATKPTHWARGRALIRAEPTYNRKYQTVTESVHAGVVFRCFVTHQKQSDEVSTGFADASTNLLITLTLNKFPT</sequence>
<organism evidence="2 3">
    <name type="scientific">Daphnia magna</name>
    <dbReference type="NCBI Taxonomy" id="35525"/>
    <lineage>
        <taxon>Eukaryota</taxon>
        <taxon>Metazoa</taxon>
        <taxon>Ecdysozoa</taxon>
        <taxon>Arthropoda</taxon>
        <taxon>Crustacea</taxon>
        <taxon>Branchiopoda</taxon>
        <taxon>Diplostraca</taxon>
        <taxon>Cladocera</taxon>
        <taxon>Anomopoda</taxon>
        <taxon>Daphniidae</taxon>
        <taxon>Daphnia</taxon>
    </lineage>
</organism>
<comment type="caution">
    <text evidence="2">The sequence shown here is derived from an EMBL/GenBank/DDBJ whole genome shotgun (WGS) entry which is preliminary data.</text>
</comment>
<protein>
    <submittedName>
        <fullName evidence="2">Uncharacterized protein</fullName>
    </submittedName>
</protein>
<evidence type="ECO:0000313" key="2">
    <source>
        <dbReference type="EMBL" id="KAK4017706.1"/>
    </source>
</evidence>